<gene>
    <name evidence="1" type="ORF">HMPREF3213_01442</name>
</gene>
<accession>A0A133KTW7</accession>
<dbReference type="RefSeq" id="WP_230951717.1">
    <property type="nucleotide sequence ID" value="NZ_KQ955825.1"/>
</dbReference>
<evidence type="ECO:0000313" key="2">
    <source>
        <dbReference type="Proteomes" id="UP000070376"/>
    </source>
</evidence>
<dbReference type="EMBL" id="LRPN01000047">
    <property type="protein sequence ID" value="KWZ82957.1"/>
    <property type="molecule type" value="Genomic_DNA"/>
</dbReference>
<proteinExistence type="predicted"/>
<protein>
    <submittedName>
        <fullName evidence="1">Uncharacterized protein</fullName>
    </submittedName>
</protein>
<reference evidence="2" key="1">
    <citation type="submission" date="2016-01" db="EMBL/GenBank/DDBJ databases">
        <authorList>
            <person name="Mitreva M."/>
            <person name="Pepin K.H."/>
            <person name="Mihindukulasuriya K.A."/>
            <person name="Fulton R."/>
            <person name="Fronick C."/>
            <person name="O'Laughlin M."/>
            <person name="Miner T."/>
            <person name="Herter B."/>
            <person name="Rosa B.A."/>
            <person name="Cordes M."/>
            <person name="Tomlinson C."/>
            <person name="Wollam A."/>
            <person name="Palsikar V.B."/>
            <person name="Mardis E.R."/>
            <person name="Wilson R.K."/>
        </authorList>
    </citation>
    <scope>NUCLEOTIDE SEQUENCE [LARGE SCALE GENOMIC DNA]</scope>
    <source>
        <strain evidence="2">GED7749B</strain>
    </source>
</reference>
<evidence type="ECO:0000313" key="1">
    <source>
        <dbReference type="EMBL" id="KWZ82957.1"/>
    </source>
</evidence>
<dbReference type="Proteomes" id="UP000070376">
    <property type="component" value="Unassembled WGS sequence"/>
</dbReference>
<dbReference type="PATRIC" id="fig|1398.22.peg.1451"/>
<sequence length="52" mass="6048">MSTNRENKVLYEAHLKFLRDQLANIRGEREEGLKEGIQKGIGKERECSLKKC</sequence>
<organism evidence="1 2">
    <name type="scientific">Heyndrickxia coagulans</name>
    <name type="common">Weizmannia coagulans</name>
    <dbReference type="NCBI Taxonomy" id="1398"/>
    <lineage>
        <taxon>Bacteria</taxon>
        <taxon>Bacillati</taxon>
        <taxon>Bacillota</taxon>
        <taxon>Bacilli</taxon>
        <taxon>Bacillales</taxon>
        <taxon>Bacillaceae</taxon>
        <taxon>Heyndrickxia</taxon>
    </lineage>
</organism>
<comment type="caution">
    <text evidence="1">The sequence shown here is derived from an EMBL/GenBank/DDBJ whole genome shotgun (WGS) entry which is preliminary data.</text>
</comment>
<dbReference type="AlphaFoldDB" id="A0A133KTW7"/>
<name>A0A133KTW7_HEYCO</name>